<evidence type="ECO:0000256" key="7">
    <source>
        <dbReference type="ARBA" id="ARBA00048263"/>
    </source>
</evidence>
<evidence type="ECO:0000256" key="2">
    <source>
        <dbReference type="ARBA" id="ARBA00006154"/>
    </source>
</evidence>
<dbReference type="RefSeq" id="WP_192365609.1">
    <property type="nucleotide sequence ID" value="NZ_CP119182.1"/>
</dbReference>
<dbReference type="GO" id="GO:0009098">
    <property type="term" value="P:L-leucine biosynthetic process"/>
    <property type="evidence" value="ECO:0007669"/>
    <property type="project" value="InterPro"/>
</dbReference>
<proteinExistence type="inferred from homology"/>
<dbReference type="GO" id="GO:0043714">
    <property type="term" value="F:(R)-citramalate synthase activity"/>
    <property type="evidence" value="ECO:0007669"/>
    <property type="project" value="UniProtKB-UniRule"/>
</dbReference>
<dbReference type="Pfam" id="PF22617">
    <property type="entry name" value="HCS_D2"/>
    <property type="match status" value="1"/>
</dbReference>
<dbReference type="NCBIfam" id="TIGR00977">
    <property type="entry name" value="citramal_synth"/>
    <property type="match status" value="1"/>
</dbReference>
<dbReference type="PANTHER" id="PTHR43538:SF1">
    <property type="entry name" value="(R)-CITRAMALATE SYNTHASE"/>
    <property type="match status" value="1"/>
</dbReference>
<dbReference type="InterPro" id="IPR013709">
    <property type="entry name" value="2-isopropylmalate_synth_dimer"/>
</dbReference>
<name>A0A927LB58_9ACTN</name>
<dbReference type="AlphaFoldDB" id="A0A927LB58"/>
<gene>
    <name evidence="11" type="ORF">IHE70_41060</name>
</gene>
<comment type="caution">
    <text evidence="11">The sequence shown here is derived from an EMBL/GenBank/DDBJ whole genome shotgun (WGS) entry which is preliminary data.</text>
</comment>
<keyword evidence="6" id="KW-0100">Branched-chain amino acid biosynthesis</keyword>
<dbReference type="Gene3D" id="3.30.160.270">
    <property type="match status" value="1"/>
</dbReference>
<dbReference type="InterPro" id="IPR005675">
    <property type="entry name" value="Citramal_synthase"/>
</dbReference>
<evidence type="ECO:0000259" key="10">
    <source>
        <dbReference type="PROSITE" id="PS50991"/>
    </source>
</evidence>
<dbReference type="GeneID" id="79928605"/>
<reference evidence="11" key="1">
    <citation type="submission" date="2020-09" db="EMBL/GenBank/DDBJ databases">
        <title>Streptomyces canutascabiei sp. nov., which causes potato common scab and is distributed across the world.</title>
        <authorList>
            <person name="Nguyen H.P."/>
            <person name="Weisberg A.J."/>
            <person name="Chang J.H."/>
            <person name="Clarke C.R."/>
        </authorList>
    </citation>
    <scope>NUCLEOTIDE SEQUENCE</scope>
    <source>
        <strain evidence="11">ID-01-6.2a</strain>
    </source>
</reference>
<sequence>MVHETFHVFDTTLRDGAQREGINLTVADKLTIARYLDDFGVGFIEGGWPGANPRDTEFFARARDELDLQHAQLVAFGATRRAGISAAEDLQLAALIDSGAPVVTLVAKSHDRHVELALRTTLDENLEMLRDSVRYLREQGRRVFVDCEHFFDGFRGNRDYALAVVSAAHEAGADVVVLCDTNGGTLPWQVQHTVTHVLEQTGARLGIHAQDDTGCAVANTLAAVEAGATHVQCTANGYGERVGNANLFPVVATLELKLNRRVLPPGRLAATTRISHAIAEVVNLTPSTHQPYVGASAFAHKAGLHASAIKLDPDLYQHIDPELVGNSMRTLVSDMAGRASIELKAKELGYDLCADRDKVGRIVARIKERENAGYTYEAADASFELLLREEIFGHRDSFFELESWRVISEEASGKQGQESEAAVKLRAQGRRSTAVAEGNGPVNAMDRALRQALHHTHPEVDQFELVNYKVRILEGHRGTEARIRVLISVTDGQSVWHTVGVADNIIAASCEALQESLTYGMLQSSGTGTGGANESTSDCTLTVTLHNNPGALRRITTTLGNIPVTELSYAAPFSAQATARIQVPRANVMRARNKLNRLVEVLAVTEGTVRS</sequence>
<accession>A0A927LB58</accession>
<dbReference type="EMBL" id="JACYXT010000026">
    <property type="protein sequence ID" value="MBD9729466.1"/>
    <property type="molecule type" value="Genomic_DNA"/>
</dbReference>
<comment type="pathway">
    <text evidence="1">Amino-acid biosynthesis; L-isoleucine biosynthesis; 2-oxobutanoate from pyruvate: step 1/3.</text>
</comment>
<evidence type="ECO:0000256" key="6">
    <source>
        <dbReference type="ARBA" id="ARBA00023304"/>
    </source>
</evidence>
<dbReference type="InterPro" id="IPR002034">
    <property type="entry name" value="AIPM/Hcit_synth_CS"/>
</dbReference>
<dbReference type="GO" id="GO:0009097">
    <property type="term" value="P:isoleucine biosynthetic process"/>
    <property type="evidence" value="ECO:0007669"/>
    <property type="project" value="UniProtKB-UniRule"/>
</dbReference>
<evidence type="ECO:0000256" key="3">
    <source>
        <dbReference type="ARBA" id="ARBA00022605"/>
    </source>
</evidence>
<keyword evidence="3" id="KW-0028">Amino-acid biosynthesis</keyword>
<dbReference type="Gene3D" id="3.20.20.70">
    <property type="entry name" value="Aldolase class I"/>
    <property type="match status" value="1"/>
</dbReference>
<dbReference type="EC" id="2.3.3.21" evidence="8"/>
<dbReference type="SUPFAM" id="SSF51569">
    <property type="entry name" value="Aldolase"/>
    <property type="match status" value="1"/>
</dbReference>
<evidence type="ECO:0000256" key="5">
    <source>
        <dbReference type="ARBA" id="ARBA00022679"/>
    </source>
</evidence>
<dbReference type="Pfam" id="PF08502">
    <property type="entry name" value="LeuA_dimer"/>
    <property type="match status" value="1"/>
</dbReference>
<evidence type="ECO:0000256" key="1">
    <source>
        <dbReference type="ARBA" id="ARBA00004743"/>
    </source>
</evidence>
<dbReference type="InterPro" id="IPR054691">
    <property type="entry name" value="LeuA/HCS_post-cat"/>
</dbReference>
<dbReference type="CDD" id="cd07941">
    <property type="entry name" value="DRE_TIM_LeuA3"/>
    <property type="match status" value="1"/>
</dbReference>
<evidence type="ECO:0000313" key="11">
    <source>
        <dbReference type="EMBL" id="MBD9729466.1"/>
    </source>
</evidence>
<feature type="domain" description="Pyruvate carboxyltransferase" evidence="10">
    <location>
        <begin position="6"/>
        <end position="269"/>
    </location>
</feature>
<dbReference type="PROSITE" id="PS50991">
    <property type="entry name" value="PYR_CT"/>
    <property type="match status" value="1"/>
</dbReference>
<dbReference type="PANTHER" id="PTHR43538">
    <property type="entry name" value="ALPHA-IPM SYNTHASE/HOMOCITRATE SYNTHASE"/>
    <property type="match status" value="1"/>
</dbReference>
<dbReference type="Pfam" id="PF00682">
    <property type="entry name" value="HMGL-like"/>
    <property type="match status" value="1"/>
</dbReference>
<protein>
    <recommendedName>
        <fullName evidence="8">Citramalate synthase</fullName>
        <ecNumber evidence="8">2.3.3.21</ecNumber>
    </recommendedName>
</protein>
<evidence type="ECO:0000256" key="9">
    <source>
        <dbReference type="RuleBase" id="RU003523"/>
    </source>
</evidence>
<dbReference type="PROSITE" id="PS00815">
    <property type="entry name" value="AIPM_HOMOCIT_SYNTH_1"/>
    <property type="match status" value="1"/>
</dbReference>
<dbReference type="InterPro" id="IPR036230">
    <property type="entry name" value="LeuA_allosteric_dom_sf"/>
</dbReference>
<keyword evidence="4" id="KW-0412">Isoleucine biosynthesis</keyword>
<evidence type="ECO:0000256" key="8">
    <source>
        <dbReference type="NCBIfam" id="TIGR00977"/>
    </source>
</evidence>
<dbReference type="SMART" id="SM00917">
    <property type="entry name" value="LeuA_dimer"/>
    <property type="match status" value="1"/>
</dbReference>
<dbReference type="Proteomes" id="UP000661025">
    <property type="component" value="Unassembled WGS sequence"/>
</dbReference>
<dbReference type="InterPro" id="IPR013785">
    <property type="entry name" value="Aldolase_TIM"/>
</dbReference>
<evidence type="ECO:0000313" key="12">
    <source>
        <dbReference type="Proteomes" id="UP000661025"/>
    </source>
</evidence>
<comment type="similarity">
    <text evidence="2 9">Belongs to the alpha-IPM synthase/homocitrate synthase family.</text>
</comment>
<dbReference type="SUPFAM" id="SSF110921">
    <property type="entry name" value="2-isopropylmalate synthase LeuA, allosteric (dimerisation) domain"/>
    <property type="match status" value="1"/>
</dbReference>
<dbReference type="GO" id="GO:0003852">
    <property type="term" value="F:2-isopropylmalate synthase activity"/>
    <property type="evidence" value="ECO:0007669"/>
    <property type="project" value="InterPro"/>
</dbReference>
<organism evidence="11 12">
    <name type="scientific">Streptomyces caniscabiei</name>
    <dbReference type="NCBI Taxonomy" id="2746961"/>
    <lineage>
        <taxon>Bacteria</taxon>
        <taxon>Bacillati</taxon>
        <taxon>Actinomycetota</taxon>
        <taxon>Actinomycetes</taxon>
        <taxon>Kitasatosporales</taxon>
        <taxon>Streptomycetaceae</taxon>
        <taxon>Streptomyces</taxon>
    </lineage>
</organism>
<evidence type="ECO:0000256" key="4">
    <source>
        <dbReference type="ARBA" id="ARBA00022624"/>
    </source>
</evidence>
<comment type="catalytic activity">
    <reaction evidence="7">
        <text>pyruvate + acetyl-CoA + H2O = (3R)-citramalate + CoA + H(+)</text>
        <dbReference type="Rhea" id="RHEA:19045"/>
        <dbReference type="ChEBI" id="CHEBI:15361"/>
        <dbReference type="ChEBI" id="CHEBI:15377"/>
        <dbReference type="ChEBI" id="CHEBI:15378"/>
        <dbReference type="ChEBI" id="CHEBI:30934"/>
        <dbReference type="ChEBI" id="CHEBI:57287"/>
        <dbReference type="ChEBI" id="CHEBI:57288"/>
        <dbReference type="EC" id="2.3.3.21"/>
    </reaction>
</comment>
<dbReference type="InterPro" id="IPR000891">
    <property type="entry name" value="PYR_CT"/>
</dbReference>
<dbReference type="Gene3D" id="1.10.238.260">
    <property type="match status" value="1"/>
</dbReference>
<keyword evidence="5 9" id="KW-0808">Transferase</keyword>